<dbReference type="InterPro" id="IPR011009">
    <property type="entry name" value="Kinase-like_dom_sf"/>
</dbReference>
<comment type="caution">
    <text evidence="5">The sequence shown here is derived from an EMBL/GenBank/DDBJ whole genome shotgun (WGS) entry which is preliminary data.</text>
</comment>
<evidence type="ECO:0000259" key="4">
    <source>
        <dbReference type="PROSITE" id="PS50011"/>
    </source>
</evidence>
<dbReference type="OMA" id="YCAPEMM"/>
<organism evidence="5 6">
    <name type="scientific">Leptomonas seymouri</name>
    <dbReference type="NCBI Taxonomy" id="5684"/>
    <lineage>
        <taxon>Eukaryota</taxon>
        <taxon>Discoba</taxon>
        <taxon>Euglenozoa</taxon>
        <taxon>Kinetoplastea</taxon>
        <taxon>Metakinetoplastina</taxon>
        <taxon>Trypanosomatida</taxon>
        <taxon>Trypanosomatidae</taxon>
        <taxon>Leishmaniinae</taxon>
        <taxon>Leptomonas</taxon>
    </lineage>
</organism>
<feature type="compositionally biased region" description="Basic and acidic residues" evidence="3">
    <location>
        <begin position="289"/>
        <end position="298"/>
    </location>
</feature>
<keyword evidence="2" id="KW-0067">ATP-binding</keyword>
<reference evidence="5 6" key="1">
    <citation type="journal article" date="2015" name="PLoS Pathog.">
        <title>Leptomonas seymouri: Adaptations to the Dixenous Life Cycle Analyzed by Genome Sequencing, Transcriptome Profiling and Co-infection with Leishmania donovani.</title>
        <authorList>
            <person name="Kraeva N."/>
            <person name="Butenko A."/>
            <person name="Hlavacova J."/>
            <person name="Kostygov A."/>
            <person name="Myskova J."/>
            <person name="Grybchuk D."/>
            <person name="Lestinova T."/>
            <person name="Votypka J."/>
            <person name="Volf P."/>
            <person name="Opperdoes F."/>
            <person name="Flegontov P."/>
            <person name="Lukes J."/>
            <person name="Yurchenko V."/>
        </authorList>
    </citation>
    <scope>NUCLEOTIDE SEQUENCE [LARGE SCALE GENOMIC DNA]</scope>
    <source>
        <strain evidence="5 6">ATCC 30220</strain>
    </source>
</reference>
<dbReference type="Gene3D" id="3.30.200.20">
    <property type="entry name" value="Phosphorylase Kinase, domain 1"/>
    <property type="match status" value="1"/>
</dbReference>
<dbReference type="SMART" id="SM00220">
    <property type="entry name" value="S_TKc"/>
    <property type="match status" value="1"/>
</dbReference>
<dbReference type="Proteomes" id="UP000038009">
    <property type="component" value="Unassembled WGS sequence"/>
</dbReference>
<dbReference type="SUPFAM" id="SSF56112">
    <property type="entry name" value="Protein kinase-like (PK-like)"/>
    <property type="match status" value="1"/>
</dbReference>
<protein>
    <recommendedName>
        <fullName evidence="4">Protein kinase domain-containing protein</fullName>
    </recommendedName>
</protein>
<feature type="compositionally biased region" description="Polar residues" evidence="3">
    <location>
        <begin position="308"/>
        <end position="317"/>
    </location>
</feature>
<dbReference type="AlphaFoldDB" id="A0A0N1I4P5"/>
<dbReference type="VEuPathDB" id="TriTrypDB:Lsey_0135_0160"/>
<evidence type="ECO:0000256" key="2">
    <source>
        <dbReference type="ARBA" id="ARBA00022840"/>
    </source>
</evidence>
<dbReference type="OrthoDB" id="272515at2759"/>
<dbReference type="Gene3D" id="1.10.510.10">
    <property type="entry name" value="Transferase(Phosphotransferase) domain 1"/>
    <property type="match status" value="2"/>
</dbReference>
<dbReference type="Pfam" id="PF00069">
    <property type="entry name" value="Pkinase"/>
    <property type="match status" value="2"/>
</dbReference>
<dbReference type="EMBL" id="LJSK01000135">
    <property type="protein sequence ID" value="KPI86360.1"/>
    <property type="molecule type" value="Genomic_DNA"/>
</dbReference>
<proteinExistence type="predicted"/>
<evidence type="ECO:0000256" key="1">
    <source>
        <dbReference type="ARBA" id="ARBA00022741"/>
    </source>
</evidence>
<dbReference type="InterPro" id="IPR000719">
    <property type="entry name" value="Prot_kinase_dom"/>
</dbReference>
<feature type="region of interest" description="Disordered" evidence="3">
    <location>
        <begin position="498"/>
        <end position="535"/>
    </location>
</feature>
<gene>
    <name evidence="5" type="ORF">ABL78_4586</name>
</gene>
<dbReference type="InterPro" id="IPR050117">
    <property type="entry name" value="MAPK"/>
</dbReference>
<dbReference type="GO" id="GO:0004672">
    <property type="term" value="F:protein kinase activity"/>
    <property type="evidence" value="ECO:0007669"/>
    <property type="project" value="InterPro"/>
</dbReference>
<dbReference type="GO" id="GO:0005524">
    <property type="term" value="F:ATP binding"/>
    <property type="evidence" value="ECO:0007669"/>
    <property type="project" value="UniProtKB-KW"/>
</dbReference>
<feature type="region of interest" description="Disordered" evidence="3">
    <location>
        <begin position="286"/>
        <end position="364"/>
    </location>
</feature>
<keyword evidence="6" id="KW-1185">Reference proteome</keyword>
<evidence type="ECO:0000313" key="5">
    <source>
        <dbReference type="EMBL" id="KPI86360.1"/>
    </source>
</evidence>
<dbReference type="PANTHER" id="PTHR24055">
    <property type="entry name" value="MITOGEN-ACTIVATED PROTEIN KINASE"/>
    <property type="match status" value="1"/>
</dbReference>
<dbReference type="PROSITE" id="PS50011">
    <property type="entry name" value="PROTEIN_KINASE_DOM"/>
    <property type="match status" value="1"/>
</dbReference>
<evidence type="ECO:0000256" key="3">
    <source>
        <dbReference type="SAM" id="MobiDB-lite"/>
    </source>
</evidence>
<feature type="compositionally biased region" description="Basic and acidic residues" evidence="3">
    <location>
        <begin position="507"/>
        <end position="522"/>
    </location>
</feature>
<dbReference type="InterPro" id="IPR008271">
    <property type="entry name" value="Ser/Thr_kinase_AS"/>
</dbReference>
<keyword evidence="1" id="KW-0547">Nucleotide-binding</keyword>
<sequence>MSSQHFGSRFTVIEQIGSGKYGTLFRVIDGEAESLADRIIATKKLKDAINHPHVLREVSVQRHAQQHTRHVAKLRHVVQRDQMRAALVLEYVPLDMRAFLNAFYCERMASFTPSWCAREACDGPTKGLPPTHMPLAYVRSMIRGLLEALQCLHARGIAHRDVKPENILVEPLGLDHPLRCVCPPPSTTATTHAGSAASGTVDAVDSGCWVHARLPQGSRCAPLASHSSADPPLEPCRRFFDNSLVLHHELTGEDLAHAIHLCHCSACRRAACASSAEATTKAAAASATEWRKAPREESAEVSDGIGSAEQQVGNSHQPGEEVSEEVMSQFAERDNGSAAQHEAQAPVARSGDPQRDSAPPLSPDVKLCDFGSARHIGTLRLHSAAEQRHELTPGPTTPVYCAPEMMLLQQYGTAVDIWAVGAVLFEMLTGEFFLSVGTLRSFYGDLVVHDDYCVIHRLNMMFRHLGTPTAEEWRRIAHPLYYPEAMLPHLPQIPHASLFRCPPPKTSRGDAAHQKKYEENEGTRPPNNDGASPREQQALEEEFGFKGRTAVAAAATPSATDNAVNGHNEGEQAVPDLSEFLLRHIGVSGMDFLRSLLRYNPEDRLTAAEALRHPFLATSGGVRSDSRDATE</sequence>
<name>A0A0N1I4P5_LEPSE</name>
<accession>A0A0N1I4P5</accession>
<evidence type="ECO:0000313" key="6">
    <source>
        <dbReference type="Proteomes" id="UP000038009"/>
    </source>
</evidence>
<feature type="domain" description="Protein kinase" evidence="4">
    <location>
        <begin position="10"/>
        <end position="616"/>
    </location>
</feature>
<dbReference type="PROSITE" id="PS00108">
    <property type="entry name" value="PROTEIN_KINASE_ST"/>
    <property type="match status" value="1"/>
</dbReference>